<dbReference type="PANTHER" id="PTHR44591">
    <property type="entry name" value="STRESS RESPONSE REGULATOR PROTEIN 1"/>
    <property type="match status" value="1"/>
</dbReference>
<dbReference type="InterPro" id="IPR050595">
    <property type="entry name" value="Bact_response_regulator"/>
</dbReference>
<dbReference type="PROSITE" id="PS50110">
    <property type="entry name" value="RESPONSE_REGULATORY"/>
    <property type="match status" value="1"/>
</dbReference>
<evidence type="ECO:0000256" key="2">
    <source>
        <dbReference type="PROSITE-ProRule" id="PRU00169"/>
    </source>
</evidence>
<accession>A0ABT0Q2L7</accession>
<dbReference type="PANTHER" id="PTHR44591:SF25">
    <property type="entry name" value="CHEMOTAXIS TWO-COMPONENT RESPONSE REGULATOR"/>
    <property type="match status" value="1"/>
</dbReference>
<proteinExistence type="predicted"/>
<organism evidence="4 5">
    <name type="scientific">Ruegeria spongiae</name>
    <dbReference type="NCBI Taxonomy" id="2942209"/>
    <lineage>
        <taxon>Bacteria</taxon>
        <taxon>Pseudomonadati</taxon>
        <taxon>Pseudomonadota</taxon>
        <taxon>Alphaproteobacteria</taxon>
        <taxon>Rhodobacterales</taxon>
        <taxon>Roseobacteraceae</taxon>
        <taxon>Ruegeria</taxon>
    </lineage>
</organism>
<dbReference type="SMART" id="SM00448">
    <property type="entry name" value="REC"/>
    <property type="match status" value="1"/>
</dbReference>
<sequence length="239" mass="25820">MDDSDPFATAHVTPTTDRPLLGLTILVVEDSRYACEAMRLLCLRSGARIRRADNLKSARRHLRAYRPSCLIVDMGLPDGSGADLIAELAVSVPRVPVILGISGDDQGEELALAAGADGFLAKPVHSLAAFQNAVLSRMPTDRHYPPLVSISDEMVEPDRVAYHDDMAHAATVMTDEADDKMLDYVAQFVRGVAHSVKDTALVDAAERLARSRARGAPVTSDAARLAGLVQQRLQDRKAI</sequence>
<dbReference type="InterPro" id="IPR001789">
    <property type="entry name" value="Sig_transdc_resp-reg_receiver"/>
</dbReference>
<evidence type="ECO:0000259" key="3">
    <source>
        <dbReference type="PROSITE" id="PS50110"/>
    </source>
</evidence>
<dbReference type="Pfam" id="PF00072">
    <property type="entry name" value="Response_reg"/>
    <property type="match status" value="1"/>
</dbReference>
<comment type="caution">
    <text evidence="4">The sequence shown here is derived from an EMBL/GenBank/DDBJ whole genome shotgun (WGS) entry which is preliminary data.</text>
</comment>
<dbReference type="SUPFAM" id="SSF52172">
    <property type="entry name" value="CheY-like"/>
    <property type="match status" value="1"/>
</dbReference>
<dbReference type="Gene3D" id="3.40.50.2300">
    <property type="match status" value="1"/>
</dbReference>
<reference evidence="4" key="1">
    <citation type="submission" date="2022-05" db="EMBL/GenBank/DDBJ databases">
        <authorList>
            <person name="Park J.-S."/>
        </authorList>
    </citation>
    <scope>NUCLEOTIDE SEQUENCE</scope>
    <source>
        <strain evidence="4">2012CJ41-6</strain>
    </source>
</reference>
<dbReference type="RefSeq" id="WP_249708314.1">
    <property type="nucleotide sequence ID" value="NZ_JAMFMB010000007.1"/>
</dbReference>
<gene>
    <name evidence="4" type="ORF">M3P21_07585</name>
</gene>
<name>A0ABT0Q2L7_9RHOB</name>
<keyword evidence="1 2" id="KW-0597">Phosphoprotein</keyword>
<keyword evidence="5" id="KW-1185">Reference proteome</keyword>
<feature type="modified residue" description="4-aspartylphosphate" evidence="2">
    <location>
        <position position="73"/>
    </location>
</feature>
<evidence type="ECO:0000313" key="5">
    <source>
        <dbReference type="Proteomes" id="UP001203880"/>
    </source>
</evidence>
<dbReference type="Proteomes" id="UP001203880">
    <property type="component" value="Unassembled WGS sequence"/>
</dbReference>
<protein>
    <submittedName>
        <fullName evidence="4">Response regulator</fullName>
    </submittedName>
</protein>
<evidence type="ECO:0000256" key="1">
    <source>
        <dbReference type="ARBA" id="ARBA00022553"/>
    </source>
</evidence>
<dbReference type="EMBL" id="JAMFMB010000007">
    <property type="protein sequence ID" value="MCL6283393.1"/>
    <property type="molecule type" value="Genomic_DNA"/>
</dbReference>
<dbReference type="InterPro" id="IPR011006">
    <property type="entry name" value="CheY-like_superfamily"/>
</dbReference>
<evidence type="ECO:0000313" key="4">
    <source>
        <dbReference type="EMBL" id="MCL6283393.1"/>
    </source>
</evidence>
<feature type="domain" description="Response regulatory" evidence="3">
    <location>
        <begin position="24"/>
        <end position="137"/>
    </location>
</feature>
<dbReference type="CDD" id="cd00156">
    <property type="entry name" value="REC"/>
    <property type="match status" value="1"/>
</dbReference>